<dbReference type="GO" id="GO:0106350">
    <property type="term" value="F:all-trans-octaprenyl-diphosphate synthase activity"/>
    <property type="evidence" value="ECO:0007669"/>
    <property type="project" value="UniProtKB-EC"/>
</dbReference>
<dbReference type="InterPro" id="IPR033749">
    <property type="entry name" value="Polyprenyl_synt_CS"/>
</dbReference>
<comment type="cofactor">
    <cofactor evidence="1">
        <name>Mg(2+)</name>
        <dbReference type="ChEBI" id="CHEBI:18420"/>
    </cofactor>
</comment>
<dbReference type="SUPFAM" id="SSF48576">
    <property type="entry name" value="Terpenoid synthases"/>
    <property type="match status" value="1"/>
</dbReference>
<dbReference type="CDD" id="cd00685">
    <property type="entry name" value="Trans_IPPS_HT"/>
    <property type="match status" value="1"/>
</dbReference>
<dbReference type="InterPro" id="IPR008949">
    <property type="entry name" value="Isoprenoid_synthase_dom_sf"/>
</dbReference>
<dbReference type="EMBL" id="VSSQ01000441">
    <property type="protein sequence ID" value="MPL94773.1"/>
    <property type="molecule type" value="Genomic_DNA"/>
</dbReference>
<dbReference type="PANTHER" id="PTHR12001">
    <property type="entry name" value="GERANYLGERANYL PYROPHOSPHATE SYNTHASE"/>
    <property type="match status" value="1"/>
</dbReference>
<evidence type="ECO:0000256" key="4">
    <source>
        <dbReference type="ARBA" id="ARBA00022723"/>
    </source>
</evidence>
<dbReference type="PANTHER" id="PTHR12001:SF69">
    <property type="entry name" value="ALL TRANS-POLYPRENYL-DIPHOSPHATE SYNTHASE PDSS1"/>
    <property type="match status" value="1"/>
</dbReference>
<dbReference type="PROSITE" id="PS00444">
    <property type="entry name" value="POLYPRENYL_SYNTHASE_2"/>
    <property type="match status" value="1"/>
</dbReference>
<evidence type="ECO:0000313" key="6">
    <source>
        <dbReference type="EMBL" id="MPL94773.1"/>
    </source>
</evidence>
<evidence type="ECO:0000256" key="5">
    <source>
        <dbReference type="ARBA" id="ARBA00022842"/>
    </source>
</evidence>
<dbReference type="SFLD" id="SFLDS00005">
    <property type="entry name" value="Isoprenoid_Synthase_Type_I"/>
    <property type="match status" value="1"/>
</dbReference>
<dbReference type="InterPro" id="IPR000092">
    <property type="entry name" value="Polyprenyl_synt"/>
</dbReference>
<dbReference type="GO" id="GO:0008299">
    <property type="term" value="P:isoprenoid biosynthetic process"/>
    <property type="evidence" value="ECO:0007669"/>
    <property type="project" value="InterPro"/>
</dbReference>
<evidence type="ECO:0000256" key="1">
    <source>
        <dbReference type="ARBA" id="ARBA00001946"/>
    </source>
</evidence>
<comment type="caution">
    <text evidence="6">The sequence shown here is derived from an EMBL/GenBank/DDBJ whole genome shotgun (WGS) entry which is preliminary data.</text>
</comment>
<gene>
    <name evidence="6" type="primary">ispB_6</name>
    <name evidence="6" type="ORF">SDC9_40929</name>
</gene>
<evidence type="ECO:0000256" key="2">
    <source>
        <dbReference type="ARBA" id="ARBA00006706"/>
    </source>
</evidence>
<comment type="similarity">
    <text evidence="2">Belongs to the FPP/GGPP synthase family.</text>
</comment>
<dbReference type="AlphaFoldDB" id="A0A644VWS0"/>
<name>A0A644VWS0_9ZZZZ</name>
<sequence>MNLIESVKDIIRPELELFDKTLVTSLETDNPILESVNGYIFQRAGKKLRPMLVILSAKMVGEASLSTIHGAIALELLHTASLVHDDVIDDTFERRGSQSVNARWGNKVAVLSGDYMLSGALMQVAKTANVDILNAVAFIGLQLSDGELLQLSSTQQSKISETEYFRIIQKKTAYLFSVCMQVGALSASAGKKSIKHLMKFGEYLGYCFQIKDDIFDYYKDANIGKPTGNDIRDGKVTLPLIYALKNANKEERDKIVTWINLKDFTHENITYITDFAIKSGGVEYAESRMEEFKNKAIEELNGFEDSQYKKGLIKCVEFAVTRTK</sequence>
<dbReference type="GO" id="GO:0046872">
    <property type="term" value="F:metal ion binding"/>
    <property type="evidence" value="ECO:0007669"/>
    <property type="project" value="UniProtKB-KW"/>
</dbReference>
<keyword evidence="4" id="KW-0479">Metal-binding</keyword>
<reference evidence="6" key="1">
    <citation type="submission" date="2019-08" db="EMBL/GenBank/DDBJ databases">
        <authorList>
            <person name="Kucharzyk K."/>
            <person name="Murdoch R.W."/>
            <person name="Higgins S."/>
            <person name="Loffler F."/>
        </authorList>
    </citation>
    <scope>NUCLEOTIDE SEQUENCE</scope>
</reference>
<dbReference type="Gene3D" id="1.10.600.10">
    <property type="entry name" value="Farnesyl Diphosphate Synthase"/>
    <property type="match status" value="1"/>
</dbReference>
<evidence type="ECO:0000256" key="3">
    <source>
        <dbReference type="ARBA" id="ARBA00022679"/>
    </source>
</evidence>
<keyword evidence="3 6" id="KW-0808">Transferase</keyword>
<dbReference type="PROSITE" id="PS00723">
    <property type="entry name" value="POLYPRENYL_SYNTHASE_1"/>
    <property type="match status" value="1"/>
</dbReference>
<proteinExistence type="inferred from homology"/>
<accession>A0A644VWS0</accession>
<keyword evidence="5" id="KW-0460">Magnesium</keyword>
<protein>
    <submittedName>
        <fullName evidence="6">Octaprenyl diphosphate synthase</fullName>
        <ecNumber evidence="6">2.5.1.90</ecNumber>
    </submittedName>
</protein>
<organism evidence="6">
    <name type="scientific">bioreactor metagenome</name>
    <dbReference type="NCBI Taxonomy" id="1076179"/>
    <lineage>
        <taxon>unclassified sequences</taxon>
        <taxon>metagenomes</taxon>
        <taxon>ecological metagenomes</taxon>
    </lineage>
</organism>
<dbReference type="EC" id="2.5.1.90" evidence="6"/>
<dbReference type="Pfam" id="PF00348">
    <property type="entry name" value="polyprenyl_synt"/>
    <property type="match status" value="1"/>
</dbReference>